<feature type="compositionally biased region" description="Polar residues" evidence="1">
    <location>
        <begin position="196"/>
        <end position="207"/>
    </location>
</feature>
<feature type="compositionally biased region" description="Polar residues" evidence="1">
    <location>
        <begin position="159"/>
        <end position="171"/>
    </location>
</feature>
<feature type="compositionally biased region" description="Pro residues" evidence="1">
    <location>
        <begin position="142"/>
        <end position="154"/>
    </location>
</feature>
<accession>A0A4U6XE19</accession>
<reference evidence="2 3" key="1">
    <citation type="journal article" date="2019" name="PLoS ONE">
        <title>Comparative genome analysis indicates high evolutionary potential of pathogenicity genes in Colletotrichum tanaceti.</title>
        <authorList>
            <person name="Lelwala R.V."/>
            <person name="Korhonen P.K."/>
            <person name="Young N.D."/>
            <person name="Scott J.B."/>
            <person name="Ades P.A."/>
            <person name="Gasser R.B."/>
            <person name="Taylor P.W.J."/>
        </authorList>
    </citation>
    <scope>NUCLEOTIDE SEQUENCE [LARGE SCALE GENOMIC DNA]</scope>
    <source>
        <strain evidence="2">BRIP57314</strain>
    </source>
</reference>
<feature type="region of interest" description="Disordered" evidence="1">
    <location>
        <begin position="1"/>
        <end position="227"/>
    </location>
</feature>
<sequence>MPAIPIFKDTPINASKASGATPQTEESHFSVNPNNASGLSHSQVGAPEPAPALAPSSTSQQPYPPAQPGAAPSLPIQTAFAQVYPAPRPTPTQKTADVSPPPPRPGAAPVPVAGIPMLPPPPKAGEAYQPPAPTPATQVTAPYPPQMNLPPPTMPHSALQGSSTSTANGPQMTGPRPIALGGDPASSLEHPPGYQQDVSASEFSSHQRAAHQAAVTSSAERGFQAQPDEGVWDTAKKWAQAAGGSLAAAEQEVWRRINKD</sequence>
<keyword evidence="3" id="KW-1185">Reference proteome</keyword>
<gene>
    <name evidence="2" type="ORF">CTA1_10566</name>
</gene>
<comment type="caution">
    <text evidence="2">The sequence shown here is derived from an EMBL/GenBank/DDBJ whole genome shotgun (WGS) entry which is preliminary data.</text>
</comment>
<protein>
    <submittedName>
        <fullName evidence="2">Uncharacterized protein</fullName>
    </submittedName>
</protein>
<name>A0A4U6XE19_9PEZI</name>
<feature type="compositionally biased region" description="Polar residues" evidence="1">
    <location>
        <begin position="12"/>
        <end position="43"/>
    </location>
</feature>
<dbReference type="EMBL" id="PJEX01000176">
    <property type="protein sequence ID" value="TKW53623.1"/>
    <property type="molecule type" value="Genomic_DNA"/>
</dbReference>
<dbReference type="STRING" id="1306861.A0A4U6XE19"/>
<evidence type="ECO:0000256" key="1">
    <source>
        <dbReference type="SAM" id="MobiDB-lite"/>
    </source>
</evidence>
<feature type="compositionally biased region" description="Pro residues" evidence="1">
    <location>
        <begin position="99"/>
        <end position="108"/>
    </location>
</feature>
<dbReference type="Proteomes" id="UP000310108">
    <property type="component" value="Unassembled WGS sequence"/>
</dbReference>
<dbReference type="AlphaFoldDB" id="A0A4U6XE19"/>
<dbReference type="OrthoDB" id="5385910at2759"/>
<evidence type="ECO:0000313" key="3">
    <source>
        <dbReference type="Proteomes" id="UP000310108"/>
    </source>
</evidence>
<proteinExistence type="predicted"/>
<organism evidence="2 3">
    <name type="scientific">Colletotrichum tanaceti</name>
    <dbReference type="NCBI Taxonomy" id="1306861"/>
    <lineage>
        <taxon>Eukaryota</taxon>
        <taxon>Fungi</taxon>
        <taxon>Dikarya</taxon>
        <taxon>Ascomycota</taxon>
        <taxon>Pezizomycotina</taxon>
        <taxon>Sordariomycetes</taxon>
        <taxon>Hypocreomycetidae</taxon>
        <taxon>Glomerellales</taxon>
        <taxon>Glomerellaceae</taxon>
        <taxon>Colletotrichum</taxon>
        <taxon>Colletotrichum destructivum species complex</taxon>
    </lineage>
</organism>
<evidence type="ECO:0000313" key="2">
    <source>
        <dbReference type="EMBL" id="TKW53623.1"/>
    </source>
</evidence>